<dbReference type="EMBL" id="FUKR01000028">
    <property type="protein sequence ID" value="SJN25748.1"/>
    <property type="molecule type" value="Genomic_DNA"/>
</dbReference>
<evidence type="ECO:0000313" key="4">
    <source>
        <dbReference type="Proteomes" id="UP000196778"/>
    </source>
</evidence>
<reference evidence="4" key="1">
    <citation type="submission" date="2017-02" db="EMBL/GenBank/DDBJ databases">
        <authorList>
            <person name="Dridi B."/>
        </authorList>
    </citation>
    <scope>NUCLEOTIDE SEQUENCE [LARGE SCALE GENOMIC DNA]</scope>
    <source>
        <strain evidence="4">EB411</strain>
    </source>
</reference>
<accession>A0A1R4J1B0</accession>
<feature type="transmembrane region" description="Helical" evidence="2">
    <location>
        <begin position="38"/>
        <end position="58"/>
    </location>
</feature>
<name>A0A1R4J1B0_9MICO</name>
<protein>
    <submittedName>
        <fullName evidence="3">Uncharacterized protein</fullName>
    </submittedName>
</protein>
<evidence type="ECO:0000313" key="3">
    <source>
        <dbReference type="EMBL" id="SJN25748.1"/>
    </source>
</evidence>
<feature type="compositionally biased region" description="Low complexity" evidence="1">
    <location>
        <begin position="1"/>
        <end position="22"/>
    </location>
</feature>
<dbReference type="AlphaFoldDB" id="A0A1R4J1B0"/>
<keyword evidence="4" id="KW-1185">Reference proteome</keyword>
<dbReference type="Proteomes" id="UP000196778">
    <property type="component" value="Unassembled WGS sequence"/>
</dbReference>
<keyword evidence="2" id="KW-0812">Transmembrane</keyword>
<sequence>MRSPWTTPAARRATRLTGTETAAADRGRDREIIMNTRIVVAGAGALLAALAVAGVVVARRAR</sequence>
<keyword evidence="2" id="KW-0472">Membrane</keyword>
<keyword evidence="2" id="KW-1133">Transmembrane helix</keyword>
<organism evidence="3 4">
    <name type="scientific">Mycetocola reblochoni REB411</name>
    <dbReference type="NCBI Taxonomy" id="1255698"/>
    <lineage>
        <taxon>Bacteria</taxon>
        <taxon>Bacillati</taxon>
        <taxon>Actinomycetota</taxon>
        <taxon>Actinomycetes</taxon>
        <taxon>Micrococcales</taxon>
        <taxon>Microbacteriaceae</taxon>
        <taxon>Mycetocola</taxon>
    </lineage>
</organism>
<gene>
    <name evidence="3" type="ORF">FM119_04750</name>
</gene>
<proteinExistence type="predicted"/>
<evidence type="ECO:0000256" key="2">
    <source>
        <dbReference type="SAM" id="Phobius"/>
    </source>
</evidence>
<evidence type="ECO:0000256" key="1">
    <source>
        <dbReference type="SAM" id="MobiDB-lite"/>
    </source>
</evidence>
<feature type="region of interest" description="Disordered" evidence="1">
    <location>
        <begin position="1"/>
        <end position="23"/>
    </location>
</feature>